<feature type="transmembrane region" description="Helical" evidence="1">
    <location>
        <begin position="386"/>
        <end position="406"/>
    </location>
</feature>
<feature type="transmembrane region" description="Helical" evidence="1">
    <location>
        <begin position="140"/>
        <end position="160"/>
    </location>
</feature>
<organism evidence="3 4">
    <name type="scientific">Paracoccus marinaquae</name>
    <dbReference type="NCBI Taxonomy" id="2841926"/>
    <lineage>
        <taxon>Bacteria</taxon>
        <taxon>Pseudomonadati</taxon>
        <taxon>Pseudomonadota</taxon>
        <taxon>Alphaproteobacteria</taxon>
        <taxon>Rhodobacterales</taxon>
        <taxon>Paracoccaceae</taxon>
        <taxon>Paracoccus</taxon>
    </lineage>
</organism>
<feature type="transmembrane region" description="Helical" evidence="1">
    <location>
        <begin position="413"/>
        <end position="443"/>
    </location>
</feature>
<proteinExistence type="predicted"/>
<keyword evidence="1" id="KW-1133">Transmembrane helix</keyword>
<keyword evidence="1" id="KW-0812">Transmembrane</keyword>
<dbReference type="Pfam" id="PF01970">
    <property type="entry name" value="TctA"/>
    <property type="match status" value="1"/>
</dbReference>
<reference evidence="3" key="1">
    <citation type="submission" date="2021-06" db="EMBL/GenBank/DDBJ databases">
        <title>Paracoccus bacterium XHP0099 sp. nov., isolated from the surface waters of the Yellow Sea.</title>
        <authorList>
            <person name="Xue H."/>
            <person name="Zhang D."/>
        </authorList>
    </citation>
    <scope>NUCLEOTIDE SEQUENCE</scope>
    <source>
        <strain evidence="3">XHP0099</strain>
    </source>
</reference>
<feature type="transmembrane region" description="Helical" evidence="1">
    <location>
        <begin position="463"/>
        <end position="487"/>
    </location>
</feature>
<dbReference type="PANTHER" id="PTHR35342">
    <property type="entry name" value="TRICARBOXYLIC TRANSPORT PROTEIN"/>
    <property type="match status" value="1"/>
</dbReference>
<keyword evidence="1" id="KW-0472">Membrane</keyword>
<dbReference type="PANTHER" id="PTHR35342:SF5">
    <property type="entry name" value="TRICARBOXYLIC TRANSPORT PROTEIN"/>
    <property type="match status" value="1"/>
</dbReference>
<sequence length="503" mass="52104">MDILSLLWDGFAVAALPINLVLIVAGCFAGTLIGALPGLGPVNGVAILIPLTFAFGLDATSSMILLSAVYYGCMYGGRISAILLNIPGDEPAIMTTLDGYPMARKGQAADALAISGVASFIGATLATIGLTLFAPMLAKAAIYFGPADYFALYVMAFATIGGISGSDPRKTLLAALLGLMLGTVGLDPSTGVARYTFGSFNLYDGFDPIVALVGLFALSEILFFLEEKAHGGGLVPPGRVFPRLTRVKEGIGASLRGSVIGFIAGILPGAGASLGAVMSYSFEKRLSDKGTFGDGDPRGVAAPEAGNNAASGGALIPMLTLGVPGSGTTAVMLAMLISLNIQPGPLLFERSPDLVWGLVAALYLANFVLLILNLPLIGLFTRVLGLPAWGLMPLVVAISYLGVYAITHAAFDLLVMVGFGILGFVLRKLDFSLVPVVLGLLLGMDMENNLRRALSISGGDFTILLQSPIANVIYLLTAGFLVLSLWLSRRGSAIPSRLETPGD</sequence>
<feature type="domain" description="DUF112" evidence="2">
    <location>
        <begin position="20"/>
        <end position="438"/>
    </location>
</feature>
<comment type="caution">
    <text evidence="3">The sequence shown here is derived from an EMBL/GenBank/DDBJ whole genome shotgun (WGS) entry which is preliminary data.</text>
</comment>
<dbReference type="InterPro" id="IPR002823">
    <property type="entry name" value="DUF112_TM"/>
</dbReference>
<evidence type="ECO:0000313" key="3">
    <source>
        <dbReference type="EMBL" id="MBU3029406.1"/>
    </source>
</evidence>
<accession>A0ABS6AJ37</accession>
<gene>
    <name evidence="3" type="ORF">KNW02_04620</name>
</gene>
<feature type="transmembrane region" description="Helical" evidence="1">
    <location>
        <begin position="47"/>
        <end position="71"/>
    </location>
</feature>
<protein>
    <submittedName>
        <fullName evidence="3">Tripartite tricarboxylate transporter permease</fullName>
    </submittedName>
</protein>
<dbReference type="RefSeq" id="WP_216032102.1">
    <property type="nucleotide sequence ID" value="NZ_JAHKNG010000005.1"/>
</dbReference>
<keyword evidence="4" id="KW-1185">Reference proteome</keyword>
<feature type="transmembrane region" description="Helical" evidence="1">
    <location>
        <begin position="354"/>
        <end position="380"/>
    </location>
</feature>
<feature type="transmembrane region" description="Helical" evidence="1">
    <location>
        <begin position="12"/>
        <end position="35"/>
    </location>
</feature>
<dbReference type="EMBL" id="JAHKNG010000005">
    <property type="protein sequence ID" value="MBU3029406.1"/>
    <property type="molecule type" value="Genomic_DNA"/>
</dbReference>
<feature type="transmembrane region" description="Helical" evidence="1">
    <location>
        <begin position="172"/>
        <end position="193"/>
    </location>
</feature>
<feature type="transmembrane region" description="Helical" evidence="1">
    <location>
        <begin position="259"/>
        <end position="282"/>
    </location>
</feature>
<evidence type="ECO:0000313" key="4">
    <source>
        <dbReference type="Proteomes" id="UP001166191"/>
    </source>
</evidence>
<evidence type="ECO:0000259" key="2">
    <source>
        <dbReference type="Pfam" id="PF01970"/>
    </source>
</evidence>
<name>A0ABS6AJ37_9RHOB</name>
<feature type="transmembrane region" description="Helical" evidence="1">
    <location>
        <begin position="111"/>
        <end position="134"/>
    </location>
</feature>
<feature type="transmembrane region" description="Helical" evidence="1">
    <location>
        <begin position="321"/>
        <end position="342"/>
    </location>
</feature>
<feature type="transmembrane region" description="Helical" evidence="1">
    <location>
        <begin position="205"/>
        <end position="225"/>
    </location>
</feature>
<evidence type="ECO:0000256" key="1">
    <source>
        <dbReference type="SAM" id="Phobius"/>
    </source>
</evidence>
<dbReference type="Proteomes" id="UP001166191">
    <property type="component" value="Unassembled WGS sequence"/>
</dbReference>